<comment type="similarity">
    <text evidence="4 13">Belongs to the glycogen phosphorylase family.</text>
</comment>
<dbReference type="InterPro" id="IPR035090">
    <property type="entry name" value="Pyridoxal_P_attach_site"/>
</dbReference>
<dbReference type="Proteomes" id="UP000295023">
    <property type="component" value="Unassembled WGS sequence"/>
</dbReference>
<evidence type="ECO:0000256" key="4">
    <source>
        <dbReference type="ARBA" id="ARBA00006047"/>
    </source>
</evidence>
<feature type="modified residue" description="N6-(pyridoxal phosphate)lysine" evidence="12">
    <location>
        <position position="639"/>
    </location>
</feature>
<keyword evidence="7 13" id="KW-0328">Glycosyltransferase</keyword>
<dbReference type="AlphaFoldDB" id="A0A4V2WJQ1"/>
<protein>
    <recommendedName>
        <fullName evidence="13">Alpha-1,4 glucan phosphorylase</fullName>
        <ecNumber evidence="13">2.4.1.1</ecNumber>
    </recommendedName>
</protein>
<evidence type="ECO:0000256" key="5">
    <source>
        <dbReference type="ARBA" id="ARBA00022490"/>
    </source>
</evidence>
<keyword evidence="9 12" id="KW-0663">Pyridoxal phosphate</keyword>
<keyword evidence="15" id="KW-1185">Reference proteome</keyword>
<dbReference type="Pfam" id="PF00343">
    <property type="entry name" value="Phosphorylase"/>
    <property type="match status" value="1"/>
</dbReference>
<comment type="function">
    <text evidence="13">Allosteric enzyme that catalyzes the rate-limiting step in glycogen catabolism, the phosphorolytic cleavage of glycogen to produce glucose-1-phosphate, and plays a central role in maintaining cellular and organismal glucose homeostasis.</text>
</comment>
<organism evidence="14 15">
    <name type="scientific">Roseicella aquatilis</name>
    <dbReference type="NCBI Taxonomy" id="2527868"/>
    <lineage>
        <taxon>Bacteria</taxon>
        <taxon>Pseudomonadati</taxon>
        <taxon>Pseudomonadota</taxon>
        <taxon>Alphaproteobacteria</taxon>
        <taxon>Acetobacterales</taxon>
        <taxon>Roseomonadaceae</taxon>
        <taxon>Roseicella</taxon>
    </lineage>
</organism>
<evidence type="ECO:0000313" key="15">
    <source>
        <dbReference type="Proteomes" id="UP000295023"/>
    </source>
</evidence>
<dbReference type="PANTHER" id="PTHR11468">
    <property type="entry name" value="GLYCOGEN PHOSPHORYLASE"/>
    <property type="match status" value="1"/>
</dbReference>
<dbReference type="FunFam" id="3.40.50.2000:FF:000003">
    <property type="entry name" value="Alpha-1,4 glucan phosphorylase"/>
    <property type="match status" value="1"/>
</dbReference>
<evidence type="ECO:0000256" key="2">
    <source>
        <dbReference type="ARBA" id="ARBA00001933"/>
    </source>
</evidence>
<accession>A0A4V2WJQ1</accession>
<evidence type="ECO:0000256" key="13">
    <source>
        <dbReference type="RuleBase" id="RU000587"/>
    </source>
</evidence>
<sequence length="790" mass="88494">MGKSRAGARDRDWFLATAYAVRNRVIDRWLEATRAAYENGAKQVYYLSLEFLVGRLLRDNVSNLRLTETLREALAPLGVDFDTLRQAEPDAALGNGGLGRLAACFMESLASLGIPAFGYGIRYEHGLFRQILREGWQHEYPEDWLTFDNPWEFARPEIAHDIGFGGSVEAVRVSEAEVRQVWHPAETVQAVAYDTPVVGWRGEHVNTLRLWSARALDPLKLEAFNFGDHVGALADRMRQEAISKVLYPSDETPAGQELRLRQEYFFTSAALQDLVRRHLRVYGDLRSLPEKVAIQLNDTHPAIAVAELMRICVDLHGIPWDEAWAITRGTISYTNHTLLPEALESWPVPLMERLLPRHMQLIYLINAHHLDEVRAGHPGDNRLLASLSLIEEGHGRRVRMGHLAFVGSHKVNGVSALHSELLKQTVFRDFHHIAPERITNKTNGVTFRRWLHQANPGLTGLLAEVLGPRVLDDAGVLEQLAPHAADAGFRDRFAAVKRANKEALAALIRRQLDLRVDPGAMFDVQIKRIHEYKRQLLNILETVALYDAIRSQPHLDWVPRVKIFAGKAAASYHRAKLIIKLTHDVARVVNSDPTVRGLLKVAFLPNYNVSLAEMIVPAADLSEQISTAGMEASGTGNMKLALNGALTMGTLDGANVEILERVGADNIFIFGLTTDQVEARRRDGTHGAAAIQVSHRLGEVLEAVESGVFSPDDRGRYRDLIGSLRGHDYFMVSADFDSYFEAQRRADARWRDGAGWMRSAVLNTAGVGWFSSDRTIAEYAEEIWRVPVRR</sequence>
<gene>
    <name evidence="14" type="ORF">EXY23_21575</name>
</gene>
<keyword evidence="8 13" id="KW-0808">Transferase</keyword>
<evidence type="ECO:0000256" key="10">
    <source>
        <dbReference type="ARBA" id="ARBA00023277"/>
    </source>
</evidence>
<dbReference type="InterPro" id="IPR011833">
    <property type="entry name" value="Glycg_phsphrylas"/>
</dbReference>
<dbReference type="EMBL" id="SKBM01000027">
    <property type="protein sequence ID" value="TCZ55444.1"/>
    <property type="molecule type" value="Genomic_DNA"/>
</dbReference>
<dbReference type="PROSITE" id="PS00102">
    <property type="entry name" value="PHOSPHORYLASE"/>
    <property type="match status" value="1"/>
</dbReference>
<evidence type="ECO:0000256" key="9">
    <source>
        <dbReference type="ARBA" id="ARBA00022898"/>
    </source>
</evidence>
<dbReference type="GO" id="GO:0005980">
    <property type="term" value="P:glycogen catabolic process"/>
    <property type="evidence" value="ECO:0007669"/>
    <property type="project" value="TreeGrafter"/>
</dbReference>
<dbReference type="Gene3D" id="3.40.50.2000">
    <property type="entry name" value="Glycogen Phosphorylase B"/>
    <property type="match status" value="2"/>
</dbReference>
<dbReference type="InterPro" id="IPR000811">
    <property type="entry name" value="Glyco_trans_35"/>
</dbReference>
<dbReference type="GO" id="GO:0030170">
    <property type="term" value="F:pyridoxal phosphate binding"/>
    <property type="evidence" value="ECO:0007669"/>
    <property type="project" value="InterPro"/>
</dbReference>
<evidence type="ECO:0000256" key="1">
    <source>
        <dbReference type="ARBA" id="ARBA00001275"/>
    </source>
</evidence>
<dbReference type="CDD" id="cd04300">
    <property type="entry name" value="GT35_Glycogen_Phosphorylase"/>
    <property type="match status" value="1"/>
</dbReference>
<comment type="cofactor">
    <cofactor evidence="2 13">
        <name>pyridoxal 5'-phosphate</name>
        <dbReference type="ChEBI" id="CHEBI:597326"/>
    </cofactor>
</comment>
<dbReference type="PIRSF" id="PIRSF000460">
    <property type="entry name" value="Pprylas_GlgP"/>
    <property type="match status" value="1"/>
</dbReference>
<dbReference type="FunFam" id="3.40.50.2000:FF:000153">
    <property type="entry name" value="Alpha-1,4 glucan phosphorylase"/>
    <property type="match status" value="1"/>
</dbReference>
<dbReference type="GO" id="GO:0008184">
    <property type="term" value="F:glycogen phosphorylase activity"/>
    <property type="evidence" value="ECO:0007669"/>
    <property type="project" value="InterPro"/>
</dbReference>
<dbReference type="PANTHER" id="PTHR11468:SF3">
    <property type="entry name" value="GLYCOGEN PHOSPHORYLASE, LIVER FORM"/>
    <property type="match status" value="1"/>
</dbReference>
<keyword evidence="6" id="KW-0021">Allosteric enzyme</keyword>
<comment type="function">
    <text evidence="11">Phosphorylase is an important allosteric enzyme in carbohydrate metabolism. Enzymes from different sources differ in their regulatory mechanisms and in their natural substrates. However, all known phosphorylases share catalytic and structural properties.</text>
</comment>
<keyword evidence="5" id="KW-0963">Cytoplasm</keyword>
<dbReference type="SUPFAM" id="SSF53756">
    <property type="entry name" value="UDP-Glycosyltransferase/glycogen phosphorylase"/>
    <property type="match status" value="1"/>
</dbReference>
<evidence type="ECO:0000256" key="6">
    <source>
        <dbReference type="ARBA" id="ARBA00022533"/>
    </source>
</evidence>
<comment type="catalytic activity">
    <reaction evidence="1 13">
        <text>[(1-&gt;4)-alpha-D-glucosyl](n) + phosphate = [(1-&gt;4)-alpha-D-glucosyl](n-1) + alpha-D-glucose 1-phosphate</text>
        <dbReference type="Rhea" id="RHEA:41732"/>
        <dbReference type="Rhea" id="RHEA-COMP:9584"/>
        <dbReference type="Rhea" id="RHEA-COMP:9586"/>
        <dbReference type="ChEBI" id="CHEBI:15444"/>
        <dbReference type="ChEBI" id="CHEBI:43474"/>
        <dbReference type="ChEBI" id="CHEBI:58601"/>
        <dbReference type="EC" id="2.4.1.1"/>
    </reaction>
</comment>
<reference evidence="14 15" key="1">
    <citation type="submission" date="2019-03" db="EMBL/GenBank/DDBJ databases">
        <title>Paracraurococcus aquatilis NE82 genome sequence.</title>
        <authorList>
            <person name="Zhao Y."/>
            <person name="Du Z."/>
        </authorList>
    </citation>
    <scope>NUCLEOTIDE SEQUENCE [LARGE SCALE GENOMIC DNA]</scope>
    <source>
        <strain evidence="14 15">NE82</strain>
    </source>
</reference>
<proteinExistence type="inferred from homology"/>
<comment type="subcellular location">
    <subcellularLocation>
        <location evidence="3">Cytoplasm</location>
    </subcellularLocation>
</comment>
<keyword evidence="10 13" id="KW-0119">Carbohydrate metabolism</keyword>
<evidence type="ECO:0000256" key="11">
    <source>
        <dbReference type="ARBA" id="ARBA00025174"/>
    </source>
</evidence>
<dbReference type="GO" id="GO:0005737">
    <property type="term" value="C:cytoplasm"/>
    <property type="evidence" value="ECO:0007669"/>
    <property type="project" value="UniProtKB-SubCell"/>
</dbReference>
<evidence type="ECO:0000256" key="3">
    <source>
        <dbReference type="ARBA" id="ARBA00004496"/>
    </source>
</evidence>
<dbReference type="EC" id="2.4.1.1" evidence="13"/>
<evidence type="ECO:0000256" key="7">
    <source>
        <dbReference type="ARBA" id="ARBA00022676"/>
    </source>
</evidence>
<comment type="caution">
    <text evidence="14">The sequence shown here is derived from an EMBL/GenBank/DDBJ whole genome shotgun (WGS) entry which is preliminary data.</text>
</comment>
<evidence type="ECO:0000313" key="14">
    <source>
        <dbReference type="EMBL" id="TCZ55444.1"/>
    </source>
</evidence>
<evidence type="ECO:0000256" key="8">
    <source>
        <dbReference type="ARBA" id="ARBA00022679"/>
    </source>
</evidence>
<evidence type="ECO:0000256" key="12">
    <source>
        <dbReference type="PIRSR" id="PIRSR000460-1"/>
    </source>
</evidence>
<dbReference type="OrthoDB" id="7229284at2"/>
<name>A0A4V2WJQ1_9PROT</name>
<dbReference type="NCBIfam" id="TIGR02093">
    <property type="entry name" value="P_ylase"/>
    <property type="match status" value="1"/>
</dbReference>